<sequence length="198" mass="20635">MRWYAERPGRLVPQLVADLLVLVWIVVAVLVGTAVRDGLLALQGPARTLATAGGQVRDTFTGASQTASGLPFVGDDLARALTPGVDAGAGLAQAGQDYGDSIGTLATAAGLLVPLALLLPVLLTWLPLRLRYARRAGAAVAARSSSPDLLALRALSRAPVRTLRNVSPDPAADWRAGDPSVTRRLASLELESLGLRSF</sequence>
<reference evidence="2 3" key="1">
    <citation type="submission" date="2019-03" db="EMBL/GenBank/DDBJ databases">
        <title>Sequencing the genomes of 1000 actinobacteria strains.</title>
        <authorList>
            <person name="Klenk H.-P."/>
        </authorList>
    </citation>
    <scope>NUCLEOTIDE SEQUENCE [LARGE SCALE GENOMIC DNA]</scope>
    <source>
        <strain evidence="2 3">DSM 44969</strain>
    </source>
</reference>
<accession>A0A4R1HDC9</accession>
<organism evidence="2 3">
    <name type="scientific">Pseudonocardia endophytica</name>
    <dbReference type="NCBI Taxonomy" id="401976"/>
    <lineage>
        <taxon>Bacteria</taxon>
        <taxon>Bacillati</taxon>
        <taxon>Actinomycetota</taxon>
        <taxon>Actinomycetes</taxon>
        <taxon>Pseudonocardiales</taxon>
        <taxon>Pseudonocardiaceae</taxon>
        <taxon>Pseudonocardia</taxon>
    </lineage>
</organism>
<evidence type="ECO:0000313" key="3">
    <source>
        <dbReference type="Proteomes" id="UP000295560"/>
    </source>
</evidence>
<evidence type="ECO:0000256" key="1">
    <source>
        <dbReference type="SAM" id="Phobius"/>
    </source>
</evidence>
<keyword evidence="1" id="KW-0812">Transmembrane</keyword>
<keyword evidence="3" id="KW-1185">Reference proteome</keyword>
<comment type="caution">
    <text evidence="2">The sequence shown here is derived from an EMBL/GenBank/DDBJ whole genome shotgun (WGS) entry which is preliminary data.</text>
</comment>
<keyword evidence="1" id="KW-0472">Membrane</keyword>
<dbReference type="EMBL" id="SMFZ01000002">
    <property type="protein sequence ID" value="TCK20054.1"/>
    <property type="molecule type" value="Genomic_DNA"/>
</dbReference>
<dbReference type="AlphaFoldDB" id="A0A4R1HDC9"/>
<protein>
    <submittedName>
        <fullName evidence="2">Uncharacterized protein</fullName>
    </submittedName>
</protein>
<feature type="transmembrane region" description="Helical" evidence="1">
    <location>
        <begin position="12"/>
        <end position="35"/>
    </location>
</feature>
<dbReference type="OrthoDB" id="5198533at2"/>
<name>A0A4R1HDC9_PSEEN</name>
<evidence type="ECO:0000313" key="2">
    <source>
        <dbReference type="EMBL" id="TCK20054.1"/>
    </source>
</evidence>
<feature type="transmembrane region" description="Helical" evidence="1">
    <location>
        <begin position="105"/>
        <end position="126"/>
    </location>
</feature>
<dbReference type="RefSeq" id="WP_132428520.1">
    <property type="nucleotide sequence ID" value="NZ_SMFZ01000002.1"/>
</dbReference>
<gene>
    <name evidence="2" type="ORF">EV378_4002</name>
</gene>
<keyword evidence="1" id="KW-1133">Transmembrane helix</keyword>
<proteinExistence type="predicted"/>
<dbReference type="Proteomes" id="UP000295560">
    <property type="component" value="Unassembled WGS sequence"/>
</dbReference>